<comment type="caution">
    <text evidence="1">The sequence shown here is derived from an EMBL/GenBank/DDBJ whole genome shotgun (WGS) entry which is preliminary data.</text>
</comment>
<gene>
    <name evidence="1" type="ORF">JAY77_22705</name>
</gene>
<accession>A0A9E4NNX4</accession>
<sequence length="46" mass="5308">MFVVWGRRFRNPAKQIFMLGLSGRSVEKMKLFGEISEHGIFHGITV</sequence>
<reference evidence="1" key="1">
    <citation type="journal article" date="2021" name="Proc. Natl. Acad. Sci. U.S.A.">
        <title>Global biogeography of chemosynthetic symbionts reveals both localized and globally distributed symbiont groups. .</title>
        <authorList>
            <person name="Osvatic J.T."/>
            <person name="Wilkins L.G.E."/>
            <person name="Leibrecht L."/>
            <person name="Leray M."/>
            <person name="Zauner S."/>
            <person name="Polzin J."/>
            <person name="Camacho Y."/>
            <person name="Gros O."/>
            <person name="van Gils J.A."/>
            <person name="Eisen J.A."/>
            <person name="Petersen J.M."/>
            <person name="Yuen B."/>
        </authorList>
    </citation>
    <scope>NUCLEOTIDE SEQUENCE</scope>
    <source>
        <strain evidence="1">MAGclacostrist055</strain>
    </source>
</reference>
<evidence type="ECO:0000313" key="1">
    <source>
        <dbReference type="EMBL" id="MCG7980944.1"/>
    </source>
</evidence>
<name>A0A9E4NNX4_9GAMM</name>
<proteinExistence type="predicted"/>
<evidence type="ECO:0000313" key="2">
    <source>
        <dbReference type="Proteomes" id="UP000886674"/>
    </source>
</evidence>
<dbReference type="EMBL" id="JAEPCR010000175">
    <property type="protein sequence ID" value="MCG7980944.1"/>
    <property type="molecule type" value="Genomic_DNA"/>
</dbReference>
<dbReference type="Proteomes" id="UP000886674">
    <property type="component" value="Unassembled WGS sequence"/>
</dbReference>
<dbReference type="AlphaFoldDB" id="A0A9E4NNX4"/>
<organism evidence="1 2">
    <name type="scientific">Candidatus Thiodiazotropha taylori</name>
    <dbReference type="NCBI Taxonomy" id="2792791"/>
    <lineage>
        <taxon>Bacteria</taxon>
        <taxon>Pseudomonadati</taxon>
        <taxon>Pseudomonadota</taxon>
        <taxon>Gammaproteobacteria</taxon>
        <taxon>Chromatiales</taxon>
        <taxon>Sedimenticolaceae</taxon>
        <taxon>Candidatus Thiodiazotropha</taxon>
    </lineage>
</organism>
<protein>
    <submittedName>
        <fullName evidence="1">Uncharacterized protein</fullName>
    </submittedName>
</protein>